<proteinExistence type="predicted"/>
<comment type="caution">
    <text evidence="1">The sequence shown here is derived from an EMBL/GenBank/DDBJ whole genome shotgun (WGS) entry which is preliminary data.</text>
</comment>
<evidence type="ECO:0000313" key="2">
    <source>
        <dbReference type="Proteomes" id="UP001157946"/>
    </source>
</evidence>
<dbReference type="EMBL" id="FXTU01000003">
    <property type="protein sequence ID" value="SMP17607.1"/>
    <property type="molecule type" value="Genomic_DNA"/>
</dbReference>
<gene>
    <name evidence="1" type="ORF">SAMN06265361_10368</name>
</gene>
<dbReference type="AlphaFoldDB" id="A0AA45WN75"/>
<keyword evidence="2" id="KW-1185">Reference proteome</keyword>
<evidence type="ECO:0000313" key="1">
    <source>
        <dbReference type="EMBL" id="SMP17607.1"/>
    </source>
</evidence>
<organism evidence="1 2">
    <name type="scientific">Laceyella tengchongensis</name>
    <dbReference type="NCBI Taxonomy" id="574699"/>
    <lineage>
        <taxon>Bacteria</taxon>
        <taxon>Bacillati</taxon>
        <taxon>Bacillota</taxon>
        <taxon>Bacilli</taxon>
        <taxon>Bacillales</taxon>
        <taxon>Thermoactinomycetaceae</taxon>
        <taxon>Laceyella</taxon>
    </lineage>
</organism>
<dbReference type="RefSeq" id="WP_102992524.1">
    <property type="nucleotide sequence ID" value="NZ_FXTU01000003.1"/>
</dbReference>
<reference evidence="1" key="1">
    <citation type="submission" date="2017-05" db="EMBL/GenBank/DDBJ databases">
        <authorList>
            <person name="Varghese N."/>
            <person name="Submissions S."/>
        </authorList>
    </citation>
    <scope>NUCLEOTIDE SEQUENCE</scope>
    <source>
        <strain evidence="1">DSM 45262</strain>
    </source>
</reference>
<name>A0AA45WN75_9BACL</name>
<dbReference type="Proteomes" id="UP001157946">
    <property type="component" value="Unassembled WGS sequence"/>
</dbReference>
<protein>
    <submittedName>
        <fullName evidence="1">Uncharacterized protein</fullName>
    </submittedName>
</protein>
<sequence length="92" mass="11176">MLRYEYDNQKLNMQEKANGNDVEFDIRCLDGALVEAIKRVQELFEDNDVHTDVLFYAYPNHEYRVIVRQDYYVDFILALMKHRVLQRVEWTT</sequence>
<accession>A0AA45WN75</accession>